<dbReference type="OrthoDB" id="5220943at2759"/>
<proteinExistence type="predicted"/>
<gene>
    <name evidence="2" type="ORF">UCREL1_9772</name>
</gene>
<dbReference type="Proteomes" id="UP000012174">
    <property type="component" value="Unassembled WGS sequence"/>
</dbReference>
<evidence type="ECO:0000256" key="1">
    <source>
        <dbReference type="SAM" id="MobiDB-lite"/>
    </source>
</evidence>
<evidence type="ECO:0000313" key="3">
    <source>
        <dbReference type="Proteomes" id="UP000012174"/>
    </source>
</evidence>
<evidence type="ECO:0000313" key="2">
    <source>
        <dbReference type="EMBL" id="EMR63276.1"/>
    </source>
</evidence>
<feature type="compositionally biased region" description="Acidic residues" evidence="1">
    <location>
        <begin position="49"/>
        <end position="65"/>
    </location>
</feature>
<dbReference type="AlphaFoldDB" id="M7T0A3"/>
<dbReference type="KEGG" id="ela:UCREL1_9772"/>
<sequence>MSSRTRRSARAAQDPQDGPDWNCDFNSDEDSDAPGPADAVDDHDSDRDNEWEDVDAQSGDDGDEDAIIKMPPQATRRRDANPKAKTGKAVEKDNVMQAYFDMLPAGLQNTVILYASNLMKLEPKCRRWMGQNLPVRTQASMMQTLATVQYDQHWTEADEEALQANWKRDPIRRDWWALDTRKQNRAIVPLWKTFSRLFSVLPDEVITRDAHLEYGSKGNNWTAKFCTRLQSVAVHPMFGADFRLLRLGLLYVVMCRTDYRGKVPWKNSTSDSFIDRVLEEMEENDGSKTIVQARQSARSLLREEGKETSFLWDLLFESIEKKAFQRKQNHPNAADPIPIFQITTEDLASLHKSLNTVKVLGLPAFWLVAIFSRLVKHSVSDWGAPRGRLELYKLRKAVELKNRRQRIVQERKEADGVPAGVVSAHISGLSEQKMWDMLAKHIGAEAANAAKAAADAYKSNASNDDDNVVIYNDDDAVMDTGELRESTSSHAC</sequence>
<dbReference type="eggNOG" id="ENOG502T4E3">
    <property type="taxonomic scope" value="Eukaryota"/>
</dbReference>
<keyword evidence="3" id="KW-1185">Reference proteome</keyword>
<feature type="region of interest" description="Disordered" evidence="1">
    <location>
        <begin position="1"/>
        <end position="88"/>
    </location>
</feature>
<feature type="compositionally biased region" description="Basic and acidic residues" evidence="1">
    <location>
        <begin position="76"/>
        <end position="88"/>
    </location>
</feature>
<reference evidence="3" key="1">
    <citation type="journal article" date="2013" name="Genome Announc.">
        <title>Draft genome sequence of the grapevine dieback fungus Eutypa lata UCR-EL1.</title>
        <authorList>
            <person name="Blanco-Ulate B."/>
            <person name="Rolshausen P.E."/>
            <person name="Cantu D."/>
        </authorList>
    </citation>
    <scope>NUCLEOTIDE SEQUENCE [LARGE SCALE GENOMIC DNA]</scope>
    <source>
        <strain evidence="3">UCR-EL1</strain>
    </source>
</reference>
<dbReference type="HOGENOM" id="CLU_554354_0_0_1"/>
<dbReference type="EMBL" id="KB707242">
    <property type="protein sequence ID" value="EMR63276.1"/>
    <property type="molecule type" value="Genomic_DNA"/>
</dbReference>
<organism evidence="2 3">
    <name type="scientific">Eutypa lata (strain UCR-EL1)</name>
    <name type="common">Grapevine dieback disease fungus</name>
    <name type="synonym">Eutypa armeniacae</name>
    <dbReference type="NCBI Taxonomy" id="1287681"/>
    <lineage>
        <taxon>Eukaryota</taxon>
        <taxon>Fungi</taxon>
        <taxon>Dikarya</taxon>
        <taxon>Ascomycota</taxon>
        <taxon>Pezizomycotina</taxon>
        <taxon>Sordariomycetes</taxon>
        <taxon>Xylariomycetidae</taxon>
        <taxon>Xylariales</taxon>
        <taxon>Diatrypaceae</taxon>
        <taxon>Eutypa</taxon>
    </lineage>
</organism>
<accession>M7T0A3</accession>
<name>M7T0A3_EUTLA</name>
<protein>
    <submittedName>
        <fullName evidence="2">Uncharacterized protein</fullName>
    </submittedName>
</protein>
<dbReference type="OMA" id="RSAWVEY"/>